<dbReference type="SUPFAM" id="SSF48498">
    <property type="entry name" value="Tetracyclin repressor-like, C-terminal domain"/>
    <property type="match status" value="1"/>
</dbReference>
<evidence type="ECO:0000313" key="6">
    <source>
        <dbReference type="EMBL" id="GBQ21300.1"/>
    </source>
</evidence>
<keyword evidence="7" id="KW-1185">Reference proteome</keyword>
<proteinExistence type="predicted"/>
<accession>A0ABQ0P478</accession>
<dbReference type="Gene3D" id="1.10.357.10">
    <property type="entry name" value="Tetracycline Repressor, domain 2"/>
    <property type="match status" value="1"/>
</dbReference>
<dbReference type="Pfam" id="PF16925">
    <property type="entry name" value="TetR_C_13"/>
    <property type="match status" value="1"/>
</dbReference>
<dbReference type="PANTHER" id="PTHR47506">
    <property type="entry name" value="TRANSCRIPTIONAL REGULATORY PROTEIN"/>
    <property type="match status" value="1"/>
</dbReference>
<dbReference type="InterPro" id="IPR001647">
    <property type="entry name" value="HTH_TetR"/>
</dbReference>
<dbReference type="InterPro" id="IPR009057">
    <property type="entry name" value="Homeodomain-like_sf"/>
</dbReference>
<sequence length="213" mass="22994">MWKHEAMDRETTIMNRPLTPRGAATKRRIVEAAAELIHARGAEHVSLDDLMEITNTSKSQLYHYFANKEALVRDVIDLQTGRIVAANAAYLGALDSFTALRAWGDMVVAAYRAGGGVGGCPLGSLANELSSRSEDARLQLKQSFSTWATVIENGLRRMRQDGRLRPDTDVGGVAVAMVAAVQGGILLAKTARDARSLECAVDMALAYVARHAA</sequence>
<feature type="DNA-binding region" description="H-T-H motif" evidence="4">
    <location>
        <begin position="46"/>
        <end position="65"/>
    </location>
</feature>
<feature type="domain" description="HTH tetR-type" evidence="5">
    <location>
        <begin position="23"/>
        <end position="83"/>
    </location>
</feature>
<dbReference type="InterPro" id="IPR036271">
    <property type="entry name" value="Tet_transcr_reg_TetR-rel_C_sf"/>
</dbReference>
<reference evidence="6" key="1">
    <citation type="submission" date="2013-04" db="EMBL/GenBank/DDBJ databases">
        <title>The genome sequencing project of 58 acetic acid bacteria.</title>
        <authorList>
            <person name="Okamoto-Kainuma A."/>
            <person name="Ishikawa M."/>
            <person name="Umino S."/>
            <person name="Koizumi Y."/>
            <person name="Shiwa Y."/>
            <person name="Yoshikawa H."/>
            <person name="Matsutani M."/>
            <person name="Matsushita K."/>
        </authorList>
    </citation>
    <scope>NUCLEOTIDE SEQUENCE</scope>
    <source>
        <strain evidence="6">DSM 12717</strain>
    </source>
</reference>
<dbReference type="SUPFAM" id="SSF46689">
    <property type="entry name" value="Homeodomain-like"/>
    <property type="match status" value="1"/>
</dbReference>
<dbReference type="EMBL" id="BAQP01000032">
    <property type="protein sequence ID" value="GBQ21300.1"/>
    <property type="molecule type" value="Genomic_DNA"/>
</dbReference>
<dbReference type="Pfam" id="PF00440">
    <property type="entry name" value="TetR_N"/>
    <property type="match status" value="1"/>
</dbReference>
<keyword evidence="3" id="KW-0804">Transcription</keyword>
<protein>
    <submittedName>
        <fullName evidence="6">Transcriptional regulator</fullName>
    </submittedName>
</protein>
<evidence type="ECO:0000313" key="7">
    <source>
        <dbReference type="Proteomes" id="UP001060895"/>
    </source>
</evidence>
<organism evidence="6 7">
    <name type="scientific">Gluconacetobacter sacchari DSM 12717</name>
    <dbReference type="NCBI Taxonomy" id="1307940"/>
    <lineage>
        <taxon>Bacteria</taxon>
        <taxon>Pseudomonadati</taxon>
        <taxon>Pseudomonadota</taxon>
        <taxon>Alphaproteobacteria</taxon>
        <taxon>Acetobacterales</taxon>
        <taxon>Acetobacteraceae</taxon>
        <taxon>Gluconacetobacter</taxon>
    </lineage>
</organism>
<evidence type="ECO:0000256" key="1">
    <source>
        <dbReference type="ARBA" id="ARBA00023015"/>
    </source>
</evidence>
<dbReference type="PROSITE" id="PS50977">
    <property type="entry name" value="HTH_TETR_2"/>
    <property type="match status" value="1"/>
</dbReference>
<dbReference type="Proteomes" id="UP001060895">
    <property type="component" value="Unassembled WGS sequence"/>
</dbReference>
<evidence type="ECO:0000256" key="2">
    <source>
        <dbReference type="ARBA" id="ARBA00023125"/>
    </source>
</evidence>
<evidence type="ECO:0000256" key="3">
    <source>
        <dbReference type="ARBA" id="ARBA00023163"/>
    </source>
</evidence>
<keyword evidence="2 4" id="KW-0238">DNA-binding</keyword>
<keyword evidence="1" id="KW-0805">Transcription regulation</keyword>
<evidence type="ECO:0000259" key="5">
    <source>
        <dbReference type="PROSITE" id="PS50977"/>
    </source>
</evidence>
<gene>
    <name evidence="6" type="ORF">AA12717_0839</name>
</gene>
<dbReference type="InterPro" id="IPR011075">
    <property type="entry name" value="TetR_C"/>
</dbReference>
<comment type="caution">
    <text evidence="6">The sequence shown here is derived from an EMBL/GenBank/DDBJ whole genome shotgun (WGS) entry which is preliminary data.</text>
</comment>
<name>A0ABQ0P478_9PROT</name>
<evidence type="ECO:0000256" key="4">
    <source>
        <dbReference type="PROSITE-ProRule" id="PRU00335"/>
    </source>
</evidence>
<dbReference type="PRINTS" id="PR00455">
    <property type="entry name" value="HTHTETR"/>
</dbReference>
<dbReference type="PANTHER" id="PTHR47506:SF1">
    <property type="entry name" value="HTH-TYPE TRANSCRIPTIONAL REGULATOR YJDC"/>
    <property type="match status" value="1"/>
</dbReference>